<dbReference type="EMBL" id="JAGTTN010000003">
    <property type="protein sequence ID" value="MCC2032538.1"/>
    <property type="molecule type" value="Genomic_DNA"/>
</dbReference>
<evidence type="ECO:0000313" key="3">
    <source>
        <dbReference type="Proteomes" id="UP001139354"/>
    </source>
</evidence>
<dbReference type="Proteomes" id="UP001139354">
    <property type="component" value="Unassembled WGS sequence"/>
</dbReference>
<reference evidence="2" key="1">
    <citation type="submission" date="2021-04" db="EMBL/GenBank/DDBJ databases">
        <title>Microbacterium tenobrionis sp. nov. and Microbacterium allomyrinae sp. nov., isolated from larvae of Tenobrio molitor and Allomyrina dichotoma, respectively.</title>
        <authorList>
            <person name="Lee S.D."/>
        </authorList>
    </citation>
    <scope>NUCLEOTIDE SEQUENCE</scope>
    <source>
        <strain evidence="2">BWT-G7</strain>
    </source>
</reference>
<protein>
    <submittedName>
        <fullName evidence="2">Uncharacterized protein</fullName>
    </submittedName>
</protein>
<evidence type="ECO:0000256" key="1">
    <source>
        <dbReference type="SAM" id="MobiDB-lite"/>
    </source>
</evidence>
<dbReference type="RefSeq" id="WP_229384510.1">
    <property type="nucleotide sequence ID" value="NZ_JAGTTN010000003.1"/>
</dbReference>
<dbReference type="AlphaFoldDB" id="A0A9X1LVK5"/>
<evidence type="ECO:0000313" key="2">
    <source>
        <dbReference type="EMBL" id="MCC2032538.1"/>
    </source>
</evidence>
<keyword evidence="3" id="KW-1185">Reference proteome</keyword>
<comment type="caution">
    <text evidence="2">The sequence shown here is derived from an EMBL/GenBank/DDBJ whole genome shotgun (WGS) entry which is preliminary data.</text>
</comment>
<feature type="region of interest" description="Disordered" evidence="1">
    <location>
        <begin position="28"/>
        <end position="47"/>
    </location>
</feature>
<proteinExistence type="predicted"/>
<gene>
    <name evidence="2" type="ORF">KEC57_10150</name>
</gene>
<accession>A0A9X1LVK5</accession>
<sequence length="47" mass="5214">MFMVIVLTLLAAVAIAATIAALRNDGYRRTPTDWSRVPSSRDRARPL</sequence>
<name>A0A9X1LVK5_9MICO</name>
<organism evidence="2 3">
    <name type="scientific">Microbacterium allomyrinae</name>
    <dbReference type="NCBI Taxonomy" id="2830666"/>
    <lineage>
        <taxon>Bacteria</taxon>
        <taxon>Bacillati</taxon>
        <taxon>Actinomycetota</taxon>
        <taxon>Actinomycetes</taxon>
        <taxon>Micrococcales</taxon>
        <taxon>Microbacteriaceae</taxon>
        <taxon>Microbacterium</taxon>
    </lineage>
</organism>